<proteinExistence type="predicted"/>
<feature type="domain" description="PilZ" evidence="2">
    <location>
        <begin position="4"/>
        <end position="100"/>
    </location>
</feature>
<keyword evidence="1" id="KW-0973">c-di-GMP</keyword>
<dbReference type="EMBL" id="BAABBP010000002">
    <property type="protein sequence ID" value="GAA3982604.1"/>
    <property type="molecule type" value="Genomic_DNA"/>
</dbReference>
<comment type="caution">
    <text evidence="3">The sequence shown here is derived from an EMBL/GenBank/DDBJ whole genome shotgun (WGS) entry which is preliminary data.</text>
</comment>
<keyword evidence="1" id="KW-0547">Nucleotide-binding</keyword>
<evidence type="ECO:0000313" key="3">
    <source>
        <dbReference type="EMBL" id="GAA3982604.1"/>
    </source>
</evidence>
<evidence type="ECO:0000256" key="1">
    <source>
        <dbReference type="PIRNR" id="PIRNR028141"/>
    </source>
</evidence>
<comment type="function">
    <text evidence="1">Binds the second messenger bis-(3'-5') cyclic dimeric guanosine monophosphate (c-di-GMP). Can bind two c-di-GMP molecules per monomer. May play a role in bacterial second-messenger regulated processes. Binding to c-di-GMP induces a conformational change of the C- and N-termini resulting in the exposure of a highly negative surface on one side of the protein to a possible effector protein.</text>
</comment>
<name>A0ABP7QID2_9BURK</name>
<keyword evidence="4" id="KW-1185">Reference proteome</keyword>
<organism evidence="3 4">
    <name type="scientific">Comamonas faecalis</name>
    <dbReference type="NCBI Taxonomy" id="1387849"/>
    <lineage>
        <taxon>Bacteria</taxon>
        <taxon>Pseudomonadati</taxon>
        <taxon>Pseudomonadota</taxon>
        <taxon>Betaproteobacteria</taxon>
        <taxon>Burkholderiales</taxon>
        <taxon>Comamonadaceae</taxon>
        <taxon>Comamonas</taxon>
    </lineage>
</organism>
<dbReference type="InterPro" id="IPR009875">
    <property type="entry name" value="PilZ_domain"/>
</dbReference>
<dbReference type="InterPro" id="IPR027021">
    <property type="entry name" value="C-di-GMP_BP_PA4608"/>
</dbReference>
<comment type="subunit">
    <text evidence="1">Monomer in both c-di-GMP-bound and free forms.</text>
</comment>
<sequence>MSQERRHFVRVPFVAPALLSAATQELQVRVLDLSLKGALVQALGPVQVTAGAHCQLMVPLGGDEHIGMAVEVAHLEGDTLGLHCLDIDLDSVTHLRRLIELQLGDAQLLERDLAQLSAAP</sequence>
<reference evidence="4" key="1">
    <citation type="journal article" date="2019" name="Int. J. Syst. Evol. Microbiol.">
        <title>The Global Catalogue of Microorganisms (GCM) 10K type strain sequencing project: providing services to taxonomists for standard genome sequencing and annotation.</title>
        <authorList>
            <consortium name="The Broad Institute Genomics Platform"/>
            <consortium name="The Broad Institute Genome Sequencing Center for Infectious Disease"/>
            <person name="Wu L."/>
            <person name="Ma J."/>
        </authorList>
    </citation>
    <scope>NUCLEOTIDE SEQUENCE [LARGE SCALE GENOMIC DNA]</scope>
    <source>
        <strain evidence="4">JCM 17561</strain>
    </source>
</reference>
<evidence type="ECO:0000259" key="2">
    <source>
        <dbReference type="Pfam" id="PF07238"/>
    </source>
</evidence>
<evidence type="ECO:0000313" key="4">
    <source>
        <dbReference type="Proteomes" id="UP001501627"/>
    </source>
</evidence>
<dbReference type="RefSeq" id="WP_344867815.1">
    <property type="nucleotide sequence ID" value="NZ_BAABBP010000002.1"/>
</dbReference>
<dbReference type="PIRSF" id="PIRSF028141">
    <property type="entry name" value="C-di-GMP_BP_PA4608"/>
    <property type="match status" value="1"/>
</dbReference>
<dbReference type="Pfam" id="PF07238">
    <property type="entry name" value="PilZ"/>
    <property type="match status" value="1"/>
</dbReference>
<dbReference type="Proteomes" id="UP001501627">
    <property type="component" value="Unassembled WGS sequence"/>
</dbReference>
<protein>
    <recommendedName>
        <fullName evidence="1">Cyclic diguanosine monophosphate-binding protein</fullName>
        <shortName evidence="1">c-di-GMP-binding protein</shortName>
    </recommendedName>
    <alternativeName>
        <fullName evidence="1">Pilz domain-containing protein</fullName>
    </alternativeName>
</protein>
<gene>
    <name evidence="3" type="ORF">GCM10022279_02680</name>
</gene>
<accession>A0ABP7QID2</accession>
<dbReference type="Gene3D" id="2.40.10.220">
    <property type="entry name" value="predicted glycosyltransferase like domains"/>
    <property type="match status" value="1"/>
</dbReference>
<dbReference type="SUPFAM" id="SSF141371">
    <property type="entry name" value="PilZ domain-like"/>
    <property type="match status" value="1"/>
</dbReference>